<feature type="region of interest" description="Disordered" evidence="4">
    <location>
        <begin position="3239"/>
        <end position="3262"/>
    </location>
</feature>
<proteinExistence type="predicted"/>
<evidence type="ECO:0000256" key="2">
    <source>
        <dbReference type="ARBA" id="ARBA00022525"/>
    </source>
</evidence>
<accession>A0A2T3FX74</accession>
<feature type="compositionally biased region" description="Basic and acidic residues" evidence="4">
    <location>
        <begin position="5247"/>
        <end position="5259"/>
    </location>
</feature>
<keyword evidence="2" id="KW-0964">Secreted</keyword>
<dbReference type="InterPro" id="IPR033764">
    <property type="entry name" value="Sdr_B"/>
</dbReference>
<feature type="region of interest" description="Disordered" evidence="4">
    <location>
        <begin position="6138"/>
        <end position="6168"/>
    </location>
</feature>
<dbReference type="Proteomes" id="UP000241201">
    <property type="component" value="Unassembled WGS sequence"/>
</dbReference>
<evidence type="ECO:0000313" key="8">
    <source>
        <dbReference type="Proteomes" id="UP000241201"/>
    </source>
</evidence>
<feature type="compositionally biased region" description="Basic and acidic residues" evidence="4">
    <location>
        <begin position="3241"/>
        <end position="3254"/>
    </location>
</feature>
<feature type="domain" description="SD-repeat containing protein B" evidence="6">
    <location>
        <begin position="5555"/>
        <end position="5672"/>
    </location>
</feature>
<evidence type="ECO:0000256" key="5">
    <source>
        <dbReference type="SAM" id="Phobius"/>
    </source>
</evidence>
<dbReference type="Pfam" id="PF17210">
    <property type="entry name" value="SdrD_B"/>
    <property type="match status" value="2"/>
</dbReference>
<dbReference type="GeneID" id="77471118"/>
<evidence type="ECO:0000259" key="6">
    <source>
        <dbReference type="Pfam" id="PF17210"/>
    </source>
</evidence>
<dbReference type="SUPFAM" id="SSF117074">
    <property type="entry name" value="Hypothetical protein PA1324"/>
    <property type="match status" value="4"/>
</dbReference>
<feature type="compositionally biased region" description="Polar residues" evidence="4">
    <location>
        <begin position="1603"/>
        <end position="1622"/>
    </location>
</feature>
<keyword evidence="3" id="KW-0732">Signal</keyword>
<feature type="compositionally biased region" description="Polar residues" evidence="4">
    <location>
        <begin position="3398"/>
        <end position="3410"/>
    </location>
</feature>
<feature type="region of interest" description="Disordered" evidence="4">
    <location>
        <begin position="3398"/>
        <end position="3424"/>
    </location>
</feature>
<evidence type="ECO:0000256" key="4">
    <source>
        <dbReference type="SAM" id="MobiDB-lite"/>
    </source>
</evidence>
<feature type="region of interest" description="Disordered" evidence="4">
    <location>
        <begin position="1598"/>
        <end position="1622"/>
    </location>
</feature>
<reference evidence="8" key="1">
    <citation type="submission" date="2018-03" db="EMBL/GenBank/DDBJ databases">
        <title>Lachnoclostridium SNUG30370 gen.nov., sp.nov., isolated from human faeces.</title>
        <authorList>
            <person name="Seo B."/>
            <person name="Jeon K."/>
            <person name="Ko G."/>
        </authorList>
    </citation>
    <scope>NUCLEOTIDE SEQUENCE [LARGE SCALE GENOMIC DNA]</scope>
    <source>
        <strain evidence="8">SNUG30370</strain>
    </source>
</reference>
<dbReference type="EMBL" id="PYLP01000010">
    <property type="protein sequence ID" value="PST39877.1"/>
    <property type="molecule type" value="Genomic_DNA"/>
</dbReference>
<feature type="transmembrane region" description="Helical" evidence="5">
    <location>
        <begin position="6780"/>
        <end position="6799"/>
    </location>
</feature>
<feature type="region of interest" description="Disordered" evidence="4">
    <location>
        <begin position="5431"/>
        <end position="5456"/>
    </location>
</feature>
<comment type="subcellular location">
    <subcellularLocation>
        <location evidence="1">Secreted</location>
    </subcellularLocation>
</comment>
<dbReference type="InterPro" id="IPR013783">
    <property type="entry name" value="Ig-like_fold"/>
</dbReference>
<dbReference type="RefSeq" id="WP_106988194.1">
    <property type="nucleotide sequence ID" value="NZ_PYLP01000010.1"/>
</dbReference>
<feature type="compositionally biased region" description="Basic and acidic residues" evidence="4">
    <location>
        <begin position="3412"/>
        <end position="3421"/>
    </location>
</feature>
<feature type="region of interest" description="Disordered" evidence="4">
    <location>
        <begin position="3997"/>
        <end position="4019"/>
    </location>
</feature>
<dbReference type="GO" id="GO:0005576">
    <property type="term" value="C:extracellular region"/>
    <property type="evidence" value="ECO:0007669"/>
    <property type="project" value="UniProtKB-SubCell"/>
</dbReference>
<feature type="region of interest" description="Disordered" evidence="4">
    <location>
        <begin position="4284"/>
        <end position="4309"/>
    </location>
</feature>
<keyword evidence="5" id="KW-0812">Transmembrane</keyword>
<feature type="domain" description="SD-repeat containing protein B" evidence="6">
    <location>
        <begin position="6435"/>
        <end position="6545"/>
    </location>
</feature>
<gene>
    <name evidence="7" type="ORF">C7U55_08455</name>
</gene>
<dbReference type="Gene3D" id="2.60.40.10">
    <property type="entry name" value="Immunoglobulins"/>
    <property type="match status" value="7"/>
</dbReference>
<feature type="region of interest" description="Disordered" evidence="4">
    <location>
        <begin position="3148"/>
        <end position="3167"/>
    </location>
</feature>
<sequence length="6806" mass="771385">MNTVKNKMRRIMKKMISMVITLAMLVQYLPVNWLQDVFAAGTKPVSVSFLNSGANLKPAGDGNYLMSTGNPMTMNVNLNPNWNTNEGYALNPKIKITLPWFYYDEKGILVSTPKPEEVYAKNPNVKFIGGIEAKAEQSGSWYTETPAADNGYVWGSDHPAGTQDGAFRRSSLEVSAASSVHFNTKTTFNITFQFFTLDENNSIPENASVPVSIGASYENFVDSSGNTSAGYSIIPGNKPKNGEDETDVRTINIINSNLEWETSVKPVSMPVLWDKYNYGVYEVDINNTSKDSKSSIDHYGFVLNVPSYTFNEQKGVLDQDMMAWKYNSSGQLEANSDISDNAKSGEFGGKYNEGGALIWDVTNKNMDNFDLDTFASANESEFKYSYVQSGEIGVRVGTSNDSNGSLTSGESRKYYIAVPYANNFGNALTQKVILTQTIYFGGRDLAWSKKEDATFELKKQNTSFTHKKYLIDNKDNQVQEKNVAIGKEFSYYLGGFRNTSNTPVFDAYTIDSLPDEFNVTSLAIELNDGEMLENWFKADETTKNVDLSSIIVLKFTNKKDNSEKWITLNELGISVIKEGNKYKLENIDKKLEDYLEKHNDLEFARNIKFEFKHRIEINESFNGRIVVTGTGKYLLDYTNKLNTTFVQWSWSPYTTADSEGPHYVKTNKNVDTEATAVAKSERADPQITGYGVLHKDNNTDDINSSKNDAGEYYQPVSLADTNTAIRYSLGNNNESYMIPAEFTVSELLKAKDDTNKVFVGLKASSVYLSPDLVSNSKIKSITFTDVDGTEIIVGYDEIASYIKPDKSIKVPESLWENYDSKKPITRLSGIKINFEEFSGKVDNKNDRAYVEINGTPNSTGEYRFDGRFTTKYGDYPGLTGKVSENEVTSAAILVVQRINPTIEASAHYGNNQKNDVNDPQDAPNKSSKVDIQNPTYYQFKIGNASDSIAKNVNLTFDLMSVTDVSKDKSKPKIKGFDTEKLVIEKNYTESMTIKKIEFFEYGQTTDDTAKWSVSANKLSQYIDDDGNIVITKDAYENLKLKRIRYIRIVADEFKNNIKDDKLAVVKIYGNTDAYNNYYKDKRLEASLFFEPIGEFYNKEDTLKESAAFSVESRYLDIHNDVYQENVTSEKIDDKTNTDKGKQTLGIPYSRDFTYRVTSWNDGKSVLDDVKTEITLPPYDSDNGGYHTKSVVIYENLLQQYKNFNGDNTFDKVVFTQKSPLVTAIFVKPEITMTYDDDKHQLICGDQKYTAKNGKFTLSVDDVTENGNQLESITLYGRNFILSKDKENVKPYVEINGWSDIDIGKDNIITTTATNYLDGMEEDANADYRITSNDTANAYHSKLYYDTTIVAGYNDNDSTERFTRVSTPREHVRNYGPETRDNSELEIGYKGLGSYSVDFRQYLQVGSEKIDSGMYSQDHGGMSYIKPTSFNTAANIKMDVDLPSDKFDAYYLRINNRVKNYIKQIVVTRQNGDQYIINSKDLEKRFNASSTDYGRINLLQSGENFTKDDNMLSDEKTDYYKSPKSSYTANNPIVKATIELKINQSATKEENGETVANIPDYGTWWDDSVDDTKYMFEFAGRFYDTGNAKASVSSTVTIGGEENGGNTSSKIRTSEGSSSANRGTNDWSYKNRYEYWTYSGGWGTDYYKADHLYSENYVIVVRDYDRISKGATTNATNDYNIKAEIGSDNQYYINFFRKTRCDVYDGRYRNEDMYESGSGPWYYQDPDDWDNKVSYSDHVDIVDTLGLIQNDPTYEYEGTLTTGLKFHKEIVNYFKDNDAIELTLGKGKTSTEQHQASNQTIITLKKSDLKQDGDYYTIDFDNSNDKASDDGTKLELKNGILHLEKYQYVLKFKAKLYDIQGNGEYNSEVKDEYYHYKDANGQVQKGVDQFNLTDKDIVVKVVPYMVYENNQTKIDQATNTATTQTYLDPRPDNANENIMDGSSRKPRKDSAYIMGYRIRFYAGYAIDSLGASPIDTKAAVSEDPDTNKRNITEYITDTNGNTYDMINNKKHKVTQNKTPTNAQFGVKIFNQYVADTSNLENRPARIKKLTTTDTMNTYYRMRNLYIPTQWIYKENGTSGTKGTDNGQWFKLSKLTFNINGNKVTFTPENVDGEMVLKLAPGSALQVQEIKLNTKKTVNGQECYVINIEDFVRQNKKAGTSYLIHETNGLAQVKINNFNLTFAATNPNFKDGKSVMDNGQYLTSTKANNDEYSYFYDGTYVDRTLKDFEDDEWTNDSVPTFGKKGNDYSPSSNYTDTSNRDVSNRIDFNSISSVDNNADTFHVTNNSKATDYYRLRNAVAILTPNLTKERTLADGNKVFAYDKDSNEETNKNFNPKQLEVDQNHLMPYDYVEYTLTSGNHSAAELPLERNHMTFTVGEGQQIVGWELISAEGIKNGNTQDTITDKDISAKLTGDDSSETLDNVKAKKDYSIKKNSDGTKEDSRYRTIKFVVGDEGTQMKPGQSIKIRIITQLVDDFTNSKDDDTFEGKTVNAHAYIYAENKHSYGQYAIDGYDQTKYVTGTTGSTYPHYYCSNSADDQKIEGPIYYYRYHDSDNYTSRVDSNVKFYNNTALGITYNFDHNDREFDSQGATLNISNIKNDTMHFIDKQTVTVNFLEYKNNTTYQGFILDKIPTVSKTFAGKGDIYYPDQFITQVGGEDKVDNILVEYTKDDPNTSDAKWTTASYKESISDIHEIKGIRWTYFNVPSGYHSDTNVYSEEIKFADVTLKGQAHYEDIRTNTDKQNKKQRNDIYNSHDTATISHYKDHSETKDVMIGDSEEKDYVVNRDVTLNEVKEATKGVYRESPQVILHPQVFDESNSGIATEAYDPTNTHDDQQKIGYRPNETYWQKISLVNQEMLDSSGTQNNRQGRLIDPTIYDKIPEDYVTVEEDSLNFKWTDKNGNDIQGNYHIVPAVVEKNANQYDYGGKMIYRKSTSVKKSWKRIYGTDGMKAFDDLDTSEDYTLKTNYTVKTYRILDENNKPITMELGDRLTIYYKLKAKEDNLPMVYVDEDRDVTTKNDQHPAYFPRVGEYYQYSEDGYWGYYGYAYPFSYQSGSIADDTHYRAIQNSNIQMDMDYLLHDVGVSGKPNNDPNDESIKRDNIDNWEFLKDSIVYIPGDGSHIGEYENQRYGGGNNTLADYDISSAYYSQKTSYVPVQGDPDDTLPNYGDDKTKATSLKGSDKIERDWYEKVVKKRTIANKKYNSSENENWGSSAPIVWGENRLHLQKAWLVSASEFMDATLQADGTLKDNDPNKEHRTYEATTGDGLGTDRASNPNYYVYDNYYTYSHTRNEVHSLVDDNYEVGLEYNEEFTTKLQALNYGDWDLSRGVEFTYTMPRGIEPLIFAKDGTTIDKNKLKAEILKSVNGVNVQNNNNIRTEEVNESYDTISVDDIDIEVLQKPDSGSYSYQAPSTCQDPQFKDSKKSDYETGNDTSPWVLKITVKKNLQKWFNRHSESGYKLNVYIPSKVVCTNEDEEWFDRLQTKPCADNEDYYYYQILDYDHFEGTTKENMKNNQRFGMDYMWYRGDGYGWNGNFFTNPNYYYYNGSPNTPYVDGYNIQNQEVTISEKNGIKTAKATNNDADYGDANCIERYSQTGTRAVMRKPLLRQWTTTGKDDTTGQSLSDYYLDTEGTTSKLNIHVENKYYWDSLGTNYERYYNDGVNYAECTKEKHSYATDGGGRGTYSLPVITNILPYGIAPVGTDSANKSDIYSTNNSQNDSRTLNWKLLDLDGNELTNEQNSYDVKVTYEKIVRKTSAGEVVRDENGKAVTEGRYVVRFYPKKGADTKIVSGEGRTFSFDTFVYSSPKVNTKFGDNKDLQDTYETNYTYLSSTIHGFKALTDESIEENPYTVGSNAHNLYFDTNKNSNGEYVSLDDRHDAIQITDVINKQKRVYGKIPNRTIKDKVTDETHYVIGQGMKEVFENEDTYNLEDYTKQKIDGIDQVIRDNLMLSEKQRDFNMNNSNVHEDYTKDDYTHVNSNIPDRAYVNTIKIRTRQPNLTVENFVSSTSDDEGKNTPCKDSDGNDVQAGSVEYTDKKFDYGDDVWYSAKLANKADSTDYAHQGSVAHSRFVFSFHLPKAVSVTDLPDFNTASDHWDQFRGDDFVIEIEHADGSKTSVTPSQLKDSGFGIRIINKQYRPTSPTKNHTGQIVTYEVTTPKTDEFSDYSSFVNGEKPAGYLASGDTLILKIRTRIDNKEETGIDPSDKNSVDVWTGYYSEVYSTLHTSNGEYIVTNDGNIYDKKDGNIYDSQGKKVNISNSDINYDGYSFNEASIISHEKSFTKQLNMTWLDKEVSDSNDKTEEDGSITKGNDYDQDGDLNEDFAYSSSASISILKPKATTRIDTSQLRKQVNDLDAEVAVIDDAHVKSSDLMYMRLTEAVNNSAKLNQFVTSMSIPYRGTDTATSKPATMNDTEMETEIQEIRTGSWEIPKDIENYDLYKSYLKVYMYAYLVDDPWKESGVINPNENLQNWVLIGNKDGYALEENAKISQTDVPAGKYIYQLNWVVKMEGFTDDTGKRYSESNAAINYPVPVGLRLNTTGKDNKGVDQLDPDRENISKDIMHDDGVVNNCAYVSVITGPKNSSDGIAKHVNYFATTYGKYDDYKYSSISTRCRAGFYIDPELPTLEIELDQAYYRATLKKDASGKHKSYYSWDYNNTLIDDTTSKVLKYRVSMNNKKKNKDQGITDEDNATNPNITVALPYDENLDTNKLKYVSFDRNASSSVQPSDYLNDYYTSIDEGLDSKAPLWTWYIVNEDGSIADPSPVKPIQATDETPLVKMKSIAASRKEKNKILNFYFTGQLKPGQSLKVEIMVPVERMNSNAISAELLRCKGYIFKKGAFRTYMPDQGNSNASAYEYDSQDVNENKRYNDAALTKMTAAIGFSQTEALGQSKLVDTELEPNVTSRPAAVNEGGDYTFKVSSTSLSDTSAYKYTNNVIYDVLPYDNDYYAYQINDDNKVKRNSKWNGWLNLDSIKLKDVTNGNETTVENDQYDIWVGPIVNENDKCVLKTNDDGSPCLPNPNDLKNEQYAQIIASNDDTEKQKYFVKLSDLKAYLQSVDEDEQEKLTKGIRAIWLQMKDEYTIQPAGRLEMSYTMHAPQNVKKYVGNVKVDSSSNTSTNAQISAAVKDIVGWNSFLSRAYSLANSKYENDESAIAGVYIDAPSERGYIGSYVWQDVNYDGKVNEGTYEDTHGIGRKLLKDGTAKYDLDGDGKKDDPGIDGVKVELLTEHGRPANKEGDAIRIDDKGRYVLVDDETGKDLLADEGSSTERPRYSTSGPATYTTEKDYYGNKGYFVFSNLKPGKYNLRYTLPDEYKDYSITTKELNTDNALTPVVIYRDGKVVYDKQNQASAQQKAYAVKEGTLVAQTGQSIQVDAVVEDEGHQAYDEKAMGYNLGVGRTNLYKGTTWLDETEENGEYIIEGQMDYPKAEKRLGKIKVEAYEVDPKTSKPISDEPATDADGNKASSVTNVKDGGDLKAGEYQFRLVPGKTYIIKATNENATPLKATAPIYSQDPTKDTGYNDLLLRGGKLITNQFDVPYIVGDKIAGWENYSDEHTIDLGFVNAARGFIGELVWDDKDYDGIQNPDEDPLKDVTVTLEQYYYKDSKWHKLSDTKDVQTNAAGAYKFTVSTYYGDGNNSYLAGYKVRIDRDKNKDLFKKYAPTFKDKETNGKQSDLDETSKNNNSYYLTDDVVVIASEVGDTTQVGNSVECGGINYDLGNAETKNFDAGFKDYESGKIDGIVWLDTNYDGIRDTNEKIADKDNLTDNEKLLEKIKAQIKGYYYDEGKWHDASASGAKVQWTVDDVKLKLADDGYYHYTFKNLPTELQDNNGNTYLMGYKVTLDEKSIDKTLKPTLSYQTTSDQDSDLVKRSGNYALMKKDDYVITAKKLSDTDDKHKGTLKTVGDNTYDLLQHQNINNYDAGLTGIETSAISGQVWIDQNYDGIQNTYEKSLKGIKVKLVRYLVTKVDGKLNYVKDNTYTEPIVTTSDKGRYRFDNLEDSPNNDSELYAYQVVIDPNDADNKTILEDENTRLGITKYHQGDNDKKDSDWSNDGTLIDNSGKYLILLNKANDNTPDENNVLGYDIVKGKAYEDVNAGATPYQNAKILGNIFDDKDYDGLNTKDDEGKENVEVNLNRYLVTKDSDGKFVYNEDQSFKEQTTPTNAKGDYSFDDLPTNGYVTDPNDPTKRTQVIYAYAVSVKGLPSDYVVTKYHKGKDDARDSNIDPQDSQYTLKDKSGNPYIILAKKSDDDKLAQYLDGYDLIENKNKDNYDGGITKYHSGIISGTIFDDKDYNGLLGKDDKGYQGINVILSQYQKVGDEYFLTGMIDSVETDENGKYTFSNIATYGTNEEGERVLYAYRVTLDEDSLPEGYGVTRYRVNDKDESSKLSSKDYELITNKENQFKDSTEPYIIMAEKTDDDSIPYNIEGYDIVGNNSIKHLNGGITRIQTGSISGKIFNDDDYDGLSTKDDKGFEGIEISLKQYYLKDNEYVLTDKEFTCKTTSDGSYKFDQLPTNGIENDEHVIYYYKAFVKIDTLPSGYAITKYHVGKDDTKDSDLLSESGELLGKDQYMVLVDKADKDNVQSIVNGYDIITAKDIKYLDGGLTSYNQGTIEGTLWIDANRNGIIDKNESYLSHQKMILKGYYYKYNQWIEESSLDSEVETDENGKYNFSHLATTITKDEQTYLTGYQVSLDALPKDKKITEYLKNNGKDDSKLKDEDLRLIYTQYEKDGYLIVADRFDEDNINNQSSNYEGYNAIKAIDIKNMNAGFYDPDKPVMTGNPIIQLLQRIKTGDNVSIMGYVLLGLISCGIIVLIVFKKRKDNE</sequence>
<feature type="region of interest" description="Disordered" evidence="4">
    <location>
        <begin position="5247"/>
        <end position="5268"/>
    </location>
</feature>
<evidence type="ECO:0000256" key="3">
    <source>
        <dbReference type="ARBA" id="ARBA00022729"/>
    </source>
</evidence>
<feature type="compositionally biased region" description="Basic and acidic residues" evidence="4">
    <location>
        <begin position="4003"/>
        <end position="4014"/>
    </location>
</feature>
<comment type="caution">
    <text evidence="7">The sequence shown here is derived from an EMBL/GenBank/DDBJ whole genome shotgun (WGS) entry which is preliminary data.</text>
</comment>
<evidence type="ECO:0000313" key="7">
    <source>
        <dbReference type="EMBL" id="PST39877.1"/>
    </source>
</evidence>
<name>A0A2T3FX74_9FIRM</name>
<organism evidence="7 8">
    <name type="scientific">Faecalibacillus faecis</name>
    <dbReference type="NCBI Taxonomy" id="1982628"/>
    <lineage>
        <taxon>Bacteria</taxon>
        <taxon>Bacillati</taxon>
        <taxon>Bacillota</taxon>
        <taxon>Erysipelotrichia</taxon>
        <taxon>Erysipelotrichales</taxon>
        <taxon>Coprobacillaceae</taxon>
        <taxon>Faecalibacillus</taxon>
    </lineage>
</organism>
<protein>
    <recommendedName>
        <fullName evidence="6">SD-repeat containing protein B domain-containing protein</fullName>
    </recommendedName>
</protein>
<evidence type="ECO:0000256" key="1">
    <source>
        <dbReference type="ARBA" id="ARBA00004613"/>
    </source>
</evidence>
<keyword evidence="5" id="KW-1133">Transmembrane helix</keyword>
<keyword evidence="8" id="KW-1185">Reference proteome</keyword>
<feature type="region of interest" description="Disordered" evidence="4">
    <location>
        <begin position="907"/>
        <end position="929"/>
    </location>
</feature>
<keyword evidence="5" id="KW-0472">Membrane</keyword>